<dbReference type="EMBL" id="WHJF01000058">
    <property type="protein sequence ID" value="NHZ64610.1"/>
    <property type="molecule type" value="Genomic_DNA"/>
</dbReference>
<evidence type="ECO:0000313" key="2">
    <source>
        <dbReference type="Proteomes" id="UP000610594"/>
    </source>
</evidence>
<dbReference type="SUPFAM" id="SSF69279">
    <property type="entry name" value="Phage tail proteins"/>
    <property type="match status" value="1"/>
</dbReference>
<sequence>MELATLSKRYGDFYVPAFALRVDREDLVRDTLVAVSQVSVDLMLGGAARFSFTVTNAYNIEMRAFATGRNKKLLDILTFGAEVEVCMGYGDARATPLVLSGVITEISTNFPDAGTPELEVSGYDHAFPLTTGRNSRTWSRASDSDAVHDIASFHNLQSDIQATREQRPQIEQNQESDFDFLKKLADANHFELFVDAQRVLHFHPPHDRGDAVVRLAWGEGLISFKPEANLARQVSRVEVYGWDPARKEKIVGVARAGQESGLEAQGNSAGQHLNAFVRDQSKQPALRIRQPVFTQAEANQRAVATLNERAKEFLTGEAEAIGLPEIRPDRNVFLDKLGQPFSKTYYVHQATHKIDANGYRTRFKVKETGL</sequence>
<proteinExistence type="predicted"/>
<keyword evidence="2" id="KW-1185">Reference proteome</keyword>
<reference evidence="1 2" key="1">
    <citation type="submission" date="2019-10" db="EMBL/GenBank/DDBJ databases">
        <title>Taxonomy of Antarctic Massilia spp.: description of Massilia rubra sp. nov., Massilia aquatica sp. nov., Massilia mucilaginosa sp. nov., Massilia frigida sp. nov. isolated from streams, lakes and regoliths.</title>
        <authorList>
            <person name="Holochova P."/>
            <person name="Sedlacek I."/>
            <person name="Kralova S."/>
            <person name="Maslanova I."/>
            <person name="Busse H.-J."/>
            <person name="Stankova E."/>
            <person name="Vrbovska V."/>
            <person name="Kovarovic V."/>
            <person name="Bartak M."/>
            <person name="Svec P."/>
            <person name="Pantucek R."/>
        </authorList>
    </citation>
    <scope>NUCLEOTIDE SEQUENCE [LARGE SCALE GENOMIC DNA]</scope>
    <source>
        <strain evidence="1 2">CCM 8694</strain>
    </source>
</reference>
<dbReference type="Proteomes" id="UP000610594">
    <property type="component" value="Unassembled WGS sequence"/>
</dbReference>
<evidence type="ECO:0008006" key="3">
    <source>
        <dbReference type="Google" id="ProtNLM"/>
    </source>
</evidence>
<name>A0ABX0MXL8_9BURK</name>
<dbReference type="RefSeq" id="WP_167238644.1">
    <property type="nucleotide sequence ID" value="NZ_WHJF01000058.1"/>
</dbReference>
<organism evidence="1 2">
    <name type="scientific">Massilia genomosp. 1</name>
    <dbReference type="NCBI Taxonomy" id="2609280"/>
    <lineage>
        <taxon>Bacteria</taxon>
        <taxon>Pseudomonadati</taxon>
        <taxon>Pseudomonadota</taxon>
        <taxon>Betaproteobacteria</taxon>
        <taxon>Burkholderiales</taxon>
        <taxon>Oxalobacteraceae</taxon>
        <taxon>Telluria group</taxon>
        <taxon>Massilia</taxon>
    </lineage>
</organism>
<comment type="caution">
    <text evidence="1">The sequence shown here is derived from an EMBL/GenBank/DDBJ whole genome shotgun (WGS) entry which is preliminary data.</text>
</comment>
<dbReference type="Pfam" id="PF05954">
    <property type="entry name" value="Phage_GPD"/>
    <property type="match status" value="1"/>
</dbReference>
<accession>A0ABX0MXL8</accession>
<protein>
    <recommendedName>
        <fullName evidence="3">Phage protein D</fullName>
    </recommendedName>
</protein>
<dbReference type="Gene3D" id="3.55.50.10">
    <property type="entry name" value="Baseplate protein-like domains"/>
    <property type="match status" value="1"/>
</dbReference>
<gene>
    <name evidence="1" type="ORF">F1735_20280</name>
</gene>
<evidence type="ECO:0000313" key="1">
    <source>
        <dbReference type="EMBL" id="NHZ64610.1"/>
    </source>
</evidence>